<sequence>MRMPLTLTTSLALPLFVPLGAAAHPHIFVSTALHMVISPEQQLTAVEVTWAYDELYTMLVLDELGLDPDYDGVLTEAELETLDGYDLNWMPGFEGDLYLQKDGAPLPLGPPHSLGVALRDGQFVSRHARVLLTPVAADEVSARAYDPGLYTGYDLGGGVTLDQGCQAEITPPVMDTAYEALARKMAEIPADALDYPQVGESFSDEIRLHCEARS</sequence>
<protein>
    <recommendedName>
        <fullName evidence="3">Polyphosphate kinase</fullName>
    </recommendedName>
</protein>
<accession>A0A418SH42</accession>
<keyword evidence="2" id="KW-1185">Reference proteome</keyword>
<evidence type="ECO:0000313" key="2">
    <source>
        <dbReference type="Proteomes" id="UP000283786"/>
    </source>
</evidence>
<name>A0A418SH42_9RHOB</name>
<dbReference type="AlphaFoldDB" id="A0A418SH42"/>
<dbReference type="Pfam" id="PF06226">
    <property type="entry name" value="DUF1007"/>
    <property type="match status" value="1"/>
</dbReference>
<evidence type="ECO:0008006" key="3">
    <source>
        <dbReference type="Google" id="ProtNLM"/>
    </source>
</evidence>
<gene>
    <name evidence="1" type="ORF">PSAL_016060</name>
</gene>
<dbReference type="InterPro" id="IPR010412">
    <property type="entry name" value="DUF1007"/>
</dbReference>
<reference evidence="1 2" key="1">
    <citation type="submission" date="2020-08" db="EMBL/GenBank/DDBJ databases">
        <title>Genome sequence of Rhodobacteraceae bacterium Lw-13e.</title>
        <authorList>
            <person name="Poehlein A."/>
            <person name="Wolter L."/>
            <person name="Daniel R."/>
            <person name="Brinkhoff T."/>
        </authorList>
    </citation>
    <scope>NUCLEOTIDE SEQUENCE [LARGE SCALE GENOMIC DNA]</scope>
    <source>
        <strain evidence="1 2">Lw-13e</strain>
    </source>
</reference>
<proteinExistence type="predicted"/>
<organism evidence="1 2">
    <name type="scientific">Pseudooceanicola algae</name>
    <dbReference type="NCBI Taxonomy" id="1537215"/>
    <lineage>
        <taxon>Bacteria</taxon>
        <taxon>Pseudomonadati</taxon>
        <taxon>Pseudomonadota</taxon>
        <taxon>Alphaproteobacteria</taxon>
        <taxon>Rhodobacterales</taxon>
        <taxon>Paracoccaceae</taxon>
        <taxon>Pseudooceanicola</taxon>
    </lineage>
</organism>
<dbReference type="RefSeq" id="WP_231388651.1">
    <property type="nucleotide sequence ID" value="NZ_CP060436.1"/>
</dbReference>
<dbReference type="Proteomes" id="UP000283786">
    <property type="component" value="Chromosome"/>
</dbReference>
<dbReference type="KEGG" id="palw:PSAL_016060"/>
<dbReference type="EMBL" id="CP060436">
    <property type="protein sequence ID" value="QPM90368.1"/>
    <property type="molecule type" value="Genomic_DNA"/>
</dbReference>
<evidence type="ECO:0000313" key="1">
    <source>
        <dbReference type="EMBL" id="QPM90368.1"/>
    </source>
</evidence>